<accession>A0A4Z2H5D7</accession>
<comment type="caution">
    <text evidence="2">The sequence shown here is derived from an EMBL/GenBank/DDBJ whole genome shotgun (WGS) entry which is preliminary data.</text>
</comment>
<dbReference type="AlphaFoldDB" id="A0A4Z2H5D7"/>
<evidence type="ECO:0000313" key="2">
    <source>
        <dbReference type="EMBL" id="TNN60044.1"/>
    </source>
</evidence>
<feature type="region of interest" description="Disordered" evidence="1">
    <location>
        <begin position="20"/>
        <end position="51"/>
    </location>
</feature>
<name>A0A4Z2H5D7_9TELE</name>
<feature type="compositionally biased region" description="Polar residues" evidence="1">
    <location>
        <begin position="68"/>
        <end position="77"/>
    </location>
</feature>
<dbReference type="EMBL" id="SRLO01000341">
    <property type="protein sequence ID" value="TNN60044.1"/>
    <property type="molecule type" value="Genomic_DNA"/>
</dbReference>
<reference evidence="2 3" key="1">
    <citation type="submission" date="2019-03" db="EMBL/GenBank/DDBJ databases">
        <title>First draft genome of Liparis tanakae, snailfish: a comprehensive survey of snailfish specific genes.</title>
        <authorList>
            <person name="Kim W."/>
            <person name="Song I."/>
            <person name="Jeong J.-H."/>
            <person name="Kim D."/>
            <person name="Kim S."/>
            <person name="Ryu S."/>
            <person name="Song J.Y."/>
            <person name="Lee S.K."/>
        </authorList>
    </citation>
    <scope>NUCLEOTIDE SEQUENCE [LARGE SCALE GENOMIC DNA]</scope>
    <source>
        <tissue evidence="2">Muscle</tissue>
    </source>
</reference>
<feature type="region of interest" description="Disordered" evidence="1">
    <location>
        <begin position="67"/>
        <end position="114"/>
    </location>
</feature>
<evidence type="ECO:0000256" key="1">
    <source>
        <dbReference type="SAM" id="MobiDB-lite"/>
    </source>
</evidence>
<evidence type="ECO:0000313" key="3">
    <source>
        <dbReference type="Proteomes" id="UP000314294"/>
    </source>
</evidence>
<dbReference type="Proteomes" id="UP000314294">
    <property type="component" value="Unassembled WGS sequence"/>
</dbReference>
<organism evidence="2 3">
    <name type="scientific">Liparis tanakae</name>
    <name type="common">Tanaka's snailfish</name>
    <dbReference type="NCBI Taxonomy" id="230148"/>
    <lineage>
        <taxon>Eukaryota</taxon>
        <taxon>Metazoa</taxon>
        <taxon>Chordata</taxon>
        <taxon>Craniata</taxon>
        <taxon>Vertebrata</taxon>
        <taxon>Euteleostomi</taxon>
        <taxon>Actinopterygii</taxon>
        <taxon>Neopterygii</taxon>
        <taxon>Teleostei</taxon>
        <taxon>Neoteleostei</taxon>
        <taxon>Acanthomorphata</taxon>
        <taxon>Eupercaria</taxon>
        <taxon>Perciformes</taxon>
        <taxon>Cottioidei</taxon>
        <taxon>Cottales</taxon>
        <taxon>Liparidae</taxon>
        <taxon>Liparis</taxon>
    </lineage>
</organism>
<sequence>MVKRACRDAAAAPRWTSIPQALEATTFPNDKDQDTMSSEAGGSIKPPLPSRLRPEVSSLIWLCKDNDATSPQQAGNTRNKRFRVSESSASEGSAEGGCRSGLQKVRSPSSTPAGYRLLVRMRGVCTNLGQERDQ</sequence>
<protein>
    <submittedName>
        <fullName evidence="2">Uncharacterized protein</fullName>
    </submittedName>
</protein>
<gene>
    <name evidence="2" type="ORF">EYF80_029713</name>
</gene>
<keyword evidence="3" id="KW-1185">Reference proteome</keyword>
<proteinExistence type="predicted"/>